<comment type="similarity">
    <text evidence="7">Belongs to the peptidase C12 family.</text>
</comment>
<dbReference type="PROSITE" id="PS52048">
    <property type="entry name" value="UCH_DOMAIN"/>
    <property type="match status" value="1"/>
</dbReference>
<evidence type="ECO:0000256" key="7">
    <source>
        <dbReference type="PROSITE-ProRule" id="PRU01393"/>
    </source>
</evidence>
<feature type="domain" description="UCH catalytic" evidence="8">
    <location>
        <begin position="1"/>
        <end position="85"/>
    </location>
</feature>
<dbReference type="Gene3D" id="3.40.532.10">
    <property type="entry name" value="Peptidase C12, ubiquitin carboxyl-terminal hydrolase"/>
    <property type="match status" value="1"/>
</dbReference>
<comment type="catalytic activity">
    <reaction evidence="1">
        <text>Thiol-dependent hydrolysis of ester, thioester, amide, peptide and isopeptide bonds formed by the C-terminal Gly of ubiquitin (a 76-residue protein attached to proteins as an intracellular targeting signal).</text>
        <dbReference type="EC" id="3.4.19.12"/>
    </reaction>
</comment>
<dbReference type="InterPro" id="IPR036959">
    <property type="entry name" value="Peptidase_C12_UCH_sf"/>
</dbReference>
<keyword evidence="3" id="KW-0645">Protease</keyword>
<evidence type="ECO:0000256" key="6">
    <source>
        <dbReference type="ARBA" id="ARBA00022807"/>
    </source>
</evidence>
<evidence type="ECO:0000256" key="4">
    <source>
        <dbReference type="ARBA" id="ARBA00022786"/>
    </source>
</evidence>
<gene>
    <name evidence="9" type="ORF">GALMADRAFT_232697</name>
</gene>
<keyword evidence="6" id="KW-0788">Thiol protease</keyword>
<dbReference type="AlphaFoldDB" id="A0A067SEM9"/>
<evidence type="ECO:0000256" key="1">
    <source>
        <dbReference type="ARBA" id="ARBA00000707"/>
    </source>
</evidence>
<evidence type="ECO:0000313" key="9">
    <source>
        <dbReference type="EMBL" id="KDR66209.1"/>
    </source>
</evidence>
<reference evidence="10" key="1">
    <citation type="journal article" date="2014" name="Proc. Natl. Acad. Sci. U.S.A.">
        <title>Extensive sampling of basidiomycete genomes demonstrates inadequacy of the white-rot/brown-rot paradigm for wood decay fungi.</title>
        <authorList>
            <person name="Riley R."/>
            <person name="Salamov A.A."/>
            <person name="Brown D.W."/>
            <person name="Nagy L.G."/>
            <person name="Floudas D."/>
            <person name="Held B.W."/>
            <person name="Levasseur A."/>
            <person name="Lombard V."/>
            <person name="Morin E."/>
            <person name="Otillar R."/>
            <person name="Lindquist E.A."/>
            <person name="Sun H."/>
            <person name="LaButti K.M."/>
            <person name="Schmutz J."/>
            <person name="Jabbour D."/>
            <person name="Luo H."/>
            <person name="Baker S.E."/>
            <person name="Pisabarro A.G."/>
            <person name="Walton J.D."/>
            <person name="Blanchette R.A."/>
            <person name="Henrissat B."/>
            <person name="Martin F."/>
            <person name="Cullen D."/>
            <person name="Hibbett D.S."/>
            <person name="Grigoriev I.V."/>
        </authorList>
    </citation>
    <scope>NUCLEOTIDE SEQUENCE [LARGE SCALE GENOMIC DNA]</scope>
    <source>
        <strain evidence="10">CBS 339.88</strain>
    </source>
</reference>
<dbReference type="InterPro" id="IPR038765">
    <property type="entry name" value="Papain-like_cys_pep_sf"/>
</dbReference>
<dbReference type="GO" id="GO:0004843">
    <property type="term" value="F:cysteine-type deubiquitinase activity"/>
    <property type="evidence" value="ECO:0007669"/>
    <property type="project" value="UniProtKB-EC"/>
</dbReference>
<dbReference type="SUPFAM" id="SSF54001">
    <property type="entry name" value="Cysteine proteinases"/>
    <property type="match status" value="1"/>
</dbReference>
<dbReference type="Pfam" id="PF01088">
    <property type="entry name" value="Peptidase_C12"/>
    <property type="match status" value="1"/>
</dbReference>
<proteinExistence type="inferred from homology"/>
<keyword evidence="10" id="KW-1185">Reference proteome</keyword>
<dbReference type="Proteomes" id="UP000027222">
    <property type="component" value="Unassembled WGS sequence"/>
</dbReference>
<dbReference type="HOGENOM" id="CLU_2512799_0_0_1"/>
<evidence type="ECO:0000313" key="10">
    <source>
        <dbReference type="Proteomes" id="UP000027222"/>
    </source>
</evidence>
<accession>A0A067SEM9</accession>
<dbReference type="InterPro" id="IPR001578">
    <property type="entry name" value="Peptidase_C12_UCH"/>
</dbReference>
<dbReference type="OrthoDB" id="1924260at2759"/>
<protein>
    <recommendedName>
        <fullName evidence="2">ubiquitinyl hydrolase 1</fullName>
        <ecNumber evidence="2">3.4.19.12</ecNumber>
    </recommendedName>
</protein>
<organism evidence="9 10">
    <name type="scientific">Galerina marginata (strain CBS 339.88)</name>
    <dbReference type="NCBI Taxonomy" id="685588"/>
    <lineage>
        <taxon>Eukaryota</taxon>
        <taxon>Fungi</taxon>
        <taxon>Dikarya</taxon>
        <taxon>Basidiomycota</taxon>
        <taxon>Agaricomycotina</taxon>
        <taxon>Agaricomycetes</taxon>
        <taxon>Agaricomycetidae</taxon>
        <taxon>Agaricales</taxon>
        <taxon>Agaricineae</taxon>
        <taxon>Strophariaceae</taxon>
        <taxon>Galerina</taxon>
    </lineage>
</organism>
<dbReference type="EMBL" id="KL142426">
    <property type="protein sequence ID" value="KDR66209.1"/>
    <property type="molecule type" value="Genomic_DNA"/>
</dbReference>
<evidence type="ECO:0000256" key="5">
    <source>
        <dbReference type="ARBA" id="ARBA00022801"/>
    </source>
</evidence>
<evidence type="ECO:0000259" key="8">
    <source>
        <dbReference type="PROSITE" id="PS52048"/>
    </source>
</evidence>
<sequence length="85" mass="9785">MYDIELWAVHHFNPHGLISCFMWRKDAQRPADFDDPAAERVWFANQLSNDAYATLANLNVLLNCPGIDLGDELRGLGGRRRRCRL</sequence>
<evidence type="ECO:0000256" key="3">
    <source>
        <dbReference type="ARBA" id="ARBA00022670"/>
    </source>
</evidence>
<keyword evidence="4" id="KW-0833">Ubl conjugation pathway</keyword>
<dbReference type="GO" id="GO:0006511">
    <property type="term" value="P:ubiquitin-dependent protein catabolic process"/>
    <property type="evidence" value="ECO:0007669"/>
    <property type="project" value="InterPro"/>
</dbReference>
<dbReference type="STRING" id="685588.A0A067SEM9"/>
<evidence type="ECO:0000256" key="2">
    <source>
        <dbReference type="ARBA" id="ARBA00012759"/>
    </source>
</evidence>
<comment type="caution">
    <text evidence="7">Lacks conserved residue(s) required for the propagation of feature annotation.</text>
</comment>
<keyword evidence="5" id="KW-0378">Hydrolase</keyword>
<name>A0A067SEM9_GALM3</name>
<dbReference type="EC" id="3.4.19.12" evidence="2"/>